<evidence type="ECO:0000313" key="12">
    <source>
        <dbReference type="EMBL" id="KAK7492948.1"/>
    </source>
</evidence>
<accession>A0ABD0L149</accession>
<keyword evidence="6 9" id="KW-0472">Membrane</keyword>
<evidence type="ECO:0000313" key="13">
    <source>
        <dbReference type="Proteomes" id="UP001519460"/>
    </source>
</evidence>
<comment type="subcellular location">
    <subcellularLocation>
        <location evidence="1">Membrane</location>
        <topology evidence="1">Single-pass type I membrane protein</topology>
    </subcellularLocation>
</comment>
<reference evidence="12 13" key="1">
    <citation type="journal article" date="2023" name="Sci. Data">
        <title>Genome assembly of the Korean intertidal mud-creeper Batillaria attramentaria.</title>
        <authorList>
            <person name="Patra A.K."/>
            <person name="Ho P.T."/>
            <person name="Jun S."/>
            <person name="Lee S.J."/>
            <person name="Kim Y."/>
            <person name="Won Y.J."/>
        </authorList>
    </citation>
    <scope>NUCLEOTIDE SEQUENCE [LARGE SCALE GENOMIC DNA]</scope>
    <source>
        <strain evidence="12">Wonlab-2016</strain>
    </source>
</reference>
<evidence type="ECO:0000256" key="10">
    <source>
        <dbReference type="SAM" id="SignalP"/>
    </source>
</evidence>
<dbReference type="SMART" id="SM00409">
    <property type="entry name" value="IG"/>
    <property type="match status" value="2"/>
</dbReference>
<dbReference type="InterPro" id="IPR003599">
    <property type="entry name" value="Ig_sub"/>
</dbReference>
<sequence>MNRKSLVVFVLLYFVTANSIEGKDEETPLENSSVSNIQEQVALSESEDNFNSSLWTADKQNGGNSDGRLNRDTRRRRGMMSKLKKMWKKKMGKKSGEWVLSTEEAGEHFQSYYECLGKRVEAATSVHRGVDTPVHAVMVLEGETVTLGCLVCTRPDQDKLSQQAIWQHLRRSDSSLGNVHYDDRIQMTPQSGLVIKGADVADAGQYSCLHLGDYVAIYQVDVLPKERRKRVRLGESLLQEVYLPSHNLRVLTVWSSWGSCDACDVIGHRQRTGTCTVLKIDPDDRVKPRDFPMIDLYPDGVPCRSTALPGHLRRLKVVRHRYEETLVAECNVSCPTEAPPVAVTDSDGKVLELVEPVKLYSLGEMPPLPKMVKRRVLYEPEGKHLVLTCGSETQRGAGLRWMRGKRRVDPMSIKRQTLGRVWIDSANRLHLKDLMLSDTAVYNCWERELHVAAIKVLVISAMNEKLKDYITITGFVVTCIGSLVACCCLMRRGQTAR</sequence>
<feature type="region of interest" description="Disordered" evidence="8">
    <location>
        <begin position="53"/>
        <end position="74"/>
    </location>
</feature>
<evidence type="ECO:0000256" key="4">
    <source>
        <dbReference type="ARBA" id="ARBA00022729"/>
    </source>
</evidence>
<dbReference type="GO" id="GO:0016020">
    <property type="term" value="C:membrane"/>
    <property type="evidence" value="ECO:0007669"/>
    <property type="project" value="UniProtKB-SubCell"/>
</dbReference>
<dbReference type="InterPro" id="IPR036179">
    <property type="entry name" value="Ig-like_dom_sf"/>
</dbReference>
<dbReference type="InterPro" id="IPR013783">
    <property type="entry name" value="Ig-like_fold"/>
</dbReference>
<evidence type="ECO:0000256" key="6">
    <source>
        <dbReference type="ARBA" id="ARBA00023136"/>
    </source>
</evidence>
<proteinExistence type="inferred from homology"/>
<name>A0ABD0L149_9CAEN</name>
<dbReference type="SUPFAM" id="SSF48726">
    <property type="entry name" value="Immunoglobulin"/>
    <property type="match status" value="2"/>
</dbReference>
<keyword evidence="7" id="KW-0325">Glycoprotein</keyword>
<dbReference type="PROSITE" id="PS50835">
    <property type="entry name" value="IG_LIKE"/>
    <property type="match status" value="2"/>
</dbReference>
<evidence type="ECO:0000256" key="8">
    <source>
        <dbReference type="SAM" id="MobiDB-lite"/>
    </source>
</evidence>
<comment type="similarity">
    <text evidence="2">Belongs to the FAM187 family.</text>
</comment>
<dbReference type="Proteomes" id="UP001519460">
    <property type="component" value="Unassembled WGS sequence"/>
</dbReference>
<evidence type="ECO:0000256" key="7">
    <source>
        <dbReference type="ARBA" id="ARBA00023180"/>
    </source>
</evidence>
<feature type="signal peptide" evidence="10">
    <location>
        <begin position="1"/>
        <end position="22"/>
    </location>
</feature>
<feature type="domain" description="Ig-like" evidence="11">
    <location>
        <begin position="366"/>
        <end position="444"/>
    </location>
</feature>
<evidence type="ECO:0000256" key="3">
    <source>
        <dbReference type="ARBA" id="ARBA00022692"/>
    </source>
</evidence>
<feature type="compositionally biased region" description="Polar residues" evidence="8">
    <location>
        <begin position="53"/>
        <end position="63"/>
    </location>
</feature>
<evidence type="ECO:0000256" key="5">
    <source>
        <dbReference type="ARBA" id="ARBA00022989"/>
    </source>
</evidence>
<evidence type="ECO:0000259" key="11">
    <source>
        <dbReference type="PROSITE" id="PS50835"/>
    </source>
</evidence>
<feature type="domain" description="Ig-like" evidence="11">
    <location>
        <begin position="141"/>
        <end position="208"/>
    </location>
</feature>
<keyword evidence="5 9" id="KW-1133">Transmembrane helix</keyword>
<dbReference type="InterPro" id="IPR007110">
    <property type="entry name" value="Ig-like_dom"/>
</dbReference>
<comment type="caution">
    <text evidence="12">The sequence shown here is derived from an EMBL/GenBank/DDBJ whole genome shotgun (WGS) entry which is preliminary data.</text>
</comment>
<dbReference type="InterPro" id="IPR039311">
    <property type="entry name" value="FAM187A/B"/>
</dbReference>
<protein>
    <recommendedName>
        <fullName evidence="11">Ig-like domain-containing protein</fullName>
    </recommendedName>
</protein>
<dbReference type="PANTHER" id="PTHR32178:SF6">
    <property type="entry name" value="IG-LIKE DOMAIN-CONTAINING PROTEIN"/>
    <property type="match status" value="1"/>
</dbReference>
<keyword evidence="3 9" id="KW-0812">Transmembrane</keyword>
<evidence type="ECO:0000256" key="1">
    <source>
        <dbReference type="ARBA" id="ARBA00004479"/>
    </source>
</evidence>
<gene>
    <name evidence="12" type="ORF">BaRGS_00015895</name>
</gene>
<dbReference type="EMBL" id="JACVVK020000098">
    <property type="protein sequence ID" value="KAK7492948.1"/>
    <property type="molecule type" value="Genomic_DNA"/>
</dbReference>
<dbReference type="PANTHER" id="PTHR32178">
    <property type="entry name" value="FAM187"/>
    <property type="match status" value="1"/>
</dbReference>
<feature type="transmembrane region" description="Helical" evidence="9">
    <location>
        <begin position="469"/>
        <end position="490"/>
    </location>
</feature>
<keyword evidence="13" id="KW-1185">Reference proteome</keyword>
<evidence type="ECO:0000256" key="2">
    <source>
        <dbReference type="ARBA" id="ARBA00008727"/>
    </source>
</evidence>
<organism evidence="12 13">
    <name type="scientific">Batillaria attramentaria</name>
    <dbReference type="NCBI Taxonomy" id="370345"/>
    <lineage>
        <taxon>Eukaryota</taxon>
        <taxon>Metazoa</taxon>
        <taxon>Spiralia</taxon>
        <taxon>Lophotrochozoa</taxon>
        <taxon>Mollusca</taxon>
        <taxon>Gastropoda</taxon>
        <taxon>Caenogastropoda</taxon>
        <taxon>Sorbeoconcha</taxon>
        <taxon>Cerithioidea</taxon>
        <taxon>Batillariidae</taxon>
        <taxon>Batillaria</taxon>
    </lineage>
</organism>
<evidence type="ECO:0000256" key="9">
    <source>
        <dbReference type="SAM" id="Phobius"/>
    </source>
</evidence>
<dbReference type="AlphaFoldDB" id="A0ABD0L149"/>
<keyword evidence="4 10" id="KW-0732">Signal</keyword>
<dbReference type="Gene3D" id="2.60.40.10">
    <property type="entry name" value="Immunoglobulins"/>
    <property type="match status" value="1"/>
</dbReference>
<feature type="chain" id="PRO_5044844967" description="Ig-like domain-containing protein" evidence="10">
    <location>
        <begin position="23"/>
        <end position="497"/>
    </location>
</feature>